<evidence type="ECO:0000256" key="3">
    <source>
        <dbReference type="ARBA" id="ARBA00022833"/>
    </source>
</evidence>
<evidence type="ECO:0000256" key="4">
    <source>
        <dbReference type="PROSITE-ProRule" id="PRU00502"/>
    </source>
</evidence>
<dbReference type="Gene3D" id="3.30.40.10">
    <property type="entry name" value="Zinc/RING finger domain, C3HC4 (zinc finger)"/>
    <property type="match status" value="2"/>
</dbReference>
<reference evidence="9 10" key="1">
    <citation type="submission" date="2021-02" db="EMBL/GenBank/DDBJ databases">
        <title>Variation within the Batrachochytrium salamandrivorans European outbreak.</title>
        <authorList>
            <person name="Kelly M."/>
            <person name="Pasmans F."/>
            <person name="Shea T.P."/>
            <person name="Munoz J.F."/>
            <person name="Carranza S."/>
            <person name="Cuomo C.A."/>
            <person name="Martel A."/>
        </authorList>
    </citation>
    <scope>NUCLEOTIDE SEQUENCE [LARGE SCALE GENOMIC DNA]</scope>
    <source>
        <strain evidence="9 10">AMFP18/2</strain>
    </source>
</reference>
<evidence type="ECO:0008006" key="11">
    <source>
        <dbReference type="Google" id="ProtNLM"/>
    </source>
</evidence>
<keyword evidence="10" id="KW-1185">Reference proteome</keyword>
<dbReference type="PANTHER" id="PTHR24007">
    <property type="entry name" value="BRCA1-ASSOCIATED PROTEIN"/>
    <property type="match status" value="1"/>
</dbReference>
<evidence type="ECO:0000256" key="5">
    <source>
        <dbReference type="SAM" id="Coils"/>
    </source>
</evidence>
<dbReference type="SMART" id="SM00184">
    <property type="entry name" value="RING"/>
    <property type="match status" value="1"/>
</dbReference>
<gene>
    <name evidence="9" type="ORF">BASA50_003654</name>
</gene>
<evidence type="ECO:0000313" key="9">
    <source>
        <dbReference type="EMBL" id="KAH6598618.1"/>
    </source>
</evidence>
<feature type="compositionally biased region" description="Polar residues" evidence="6">
    <location>
        <begin position="217"/>
        <end position="227"/>
    </location>
</feature>
<protein>
    <recommendedName>
        <fullName evidence="11">RING-type domain-containing protein</fullName>
    </recommendedName>
</protein>
<feature type="region of interest" description="Disordered" evidence="6">
    <location>
        <begin position="267"/>
        <end position="291"/>
    </location>
</feature>
<dbReference type="Pfam" id="PF02148">
    <property type="entry name" value="zf-UBP"/>
    <property type="match status" value="1"/>
</dbReference>
<feature type="region of interest" description="Disordered" evidence="6">
    <location>
        <begin position="16"/>
        <end position="63"/>
    </location>
</feature>
<feature type="coiled-coil region" evidence="5">
    <location>
        <begin position="765"/>
        <end position="799"/>
    </location>
</feature>
<proteinExistence type="predicted"/>
<dbReference type="CDD" id="cd16457">
    <property type="entry name" value="RING-H2_BRAP2"/>
    <property type="match status" value="1"/>
</dbReference>
<evidence type="ECO:0000256" key="6">
    <source>
        <dbReference type="SAM" id="MobiDB-lite"/>
    </source>
</evidence>
<dbReference type="Pfam" id="PF13639">
    <property type="entry name" value="zf-RING_2"/>
    <property type="match status" value="1"/>
</dbReference>
<keyword evidence="3" id="KW-0862">Zinc</keyword>
<feature type="domain" description="RING-type" evidence="7">
    <location>
        <begin position="492"/>
        <end position="532"/>
    </location>
</feature>
<feature type="compositionally biased region" description="Basic and acidic residues" evidence="6">
    <location>
        <begin position="194"/>
        <end position="209"/>
    </location>
</feature>
<dbReference type="InterPro" id="IPR001841">
    <property type="entry name" value="Znf_RING"/>
</dbReference>
<accession>A0ABQ8FI29</accession>
<keyword evidence="1" id="KW-0479">Metal-binding</keyword>
<feature type="compositionally biased region" description="Low complexity" evidence="6">
    <location>
        <begin position="425"/>
        <end position="437"/>
    </location>
</feature>
<organism evidence="9 10">
    <name type="scientific">Batrachochytrium salamandrivorans</name>
    <dbReference type="NCBI Taxonomy" id="1357716"/>
    <lineage>
        <taxon>Eukaryota</taxon>
        <taxon>Fungi</taxon>
        <taxon>Fungi incertae sedis</taxon>
        <taxon>Chytridiomycota</taxon>
        <taxon>Chytridiomycota incertae sedis</taxon>
        <taxon>Chytridiomycetes</taxon>
        <taxon>Rhizophydiales</taxon>
        <taxon>Rhizophydiales incertae sedis</taxon>
        <taxon>Batrachochytrium</taxon>
    </lineage>
</organism>
<dbReference type="Proteomes" id="UP001648503">
    <property type="component" value="Unassembled WGS sequence"/>
</dbReference>
<dbReference type="EMBL" id="JAFCIX010000102">
    <property type="protein sequence ID" value="KAH6598618.1"/>
    <property type="molecule type" value="Genomic_DNA"/>
</dbReference>
<dbReference type="InterPro" id="IPR001607">
    <property type="entry name" value="Znf_UBP"/>
</dbReference>
<sequence length="894" mass="98607">MHLYTLRLELCLVDPSATNTTNTTNSTTANTTNSTTTDTTRSTTTNTTNNTTEKDILDNPYFNNKSPSRIKPSPLHSSALANLDIFSSASLGQSASLDILLPPSLDTPLRSFPVPPYFPTTTQNYKHSLRINSHLHKQLDWRLGPIAVFWYDFPANTTMDPLSSDHHISTRETPPQSRSDSTSLDLQSVSNPDHIQDQDRHQGSHRDQRQGPAAAGPSNSSDPILPSSQRALTSGVFVPVASPSLGVNFGILHLYRDRQDVLQYLESKPSDTSHPTPPEDPESVLARQEQDPQTSPISLLQILGATVAILGVPPHIIPQEFLKLMGVARKSMSHLRIIRDSVQNRFIMLLKFRSSQAAHCFYKDFNGRPFNSFEPEICHVVYVKSVEFDSSSIPKYAFPPTFSDPGSLFYPQHCQSHLRGHSGVPPSTLTSLPSTSLEAQEHVPLSESKRPKQGDTLSDPSDPAVVACLSGENKQHHMADINPTSLLELPTCPVCLDRMDASVTGLLTIVCHHTFHCSCIMKWGDSSCPVCRYSSTKESDELLGASSSSKCTECASTDNLWICLICGSIGCGRYVQGHAFMHFKDTGHVYALELETQRVWDYAGDGYVHRLIQNRTDGKLVELPAPFTPSSLGGGAAHGSTSLSLPFPAHSHNVSNDALLYTSMPTPAQDGGVGYSHPPQRRRIMGLDTLDPHSNVTEQDAAIAEKVDALGLEYSHMLQSQLDLQRTWFERQINKVQLASSEHSSLLGTVIESMGTVYREVCVERDTLVSEANQHSREKRHLERRVEKLCERLDALERKSHDEHALNAGLQDNLAKARSDLLESQQIGIQKDALISELQEQVRDIMFYLETQKRVDADPCSDELKNATVVGVADAPGPLASHSSSSTKRKGRKR</sequence>
<dbReference type="InterPro" id="IPR013083">
    <property type="entry name" value="Znf_RING/FYVE/PHD"/>
</dbReference>
<feature type="compositionally biased region" description="Polar residues" evidence="6">
    <location>
        <begin position="171"/>
        <end position="193"/>
    </location>
</feature>
<feature type="region of interest" description="Disordered" evidence="6">
    <location>
        <begin position="163"/>
        <end position="227"/>
    </location>
</feature>
<feature type="region of interest" description="Disordered" evidence="6">
    <location>
        <begin position="871"/>
        <end position="894"/>
    </location>
</feature>
<evidence type="ECO:0000259" key="7">
    <source>
        <dbReference type="PROSITE" id="PS50089"/>
    </source>
</evidence>
<feature type="region of interest" description="Disordered" evidence="6">
    <location>
        <begin position="419"/>
        <end position="461"/>
    </location>
</feature>
<keyword evidence="5" id="KW-0175">Coiled coil</keyword>
<comment type="caution">
    <text evidence="9">The sequence shown here is derived from an EMBL/GenBank/DDBJ whole genome shotgun (WGS) entry which is preliminary data.</text>
</comment>
<evidence type="ECO:0000313" key="10">
    <source>
        <dbReference type="Proteomes" id="UP001648503"/>
    </source>
</evidence>
<evidence type="ECO:0000259" key="8">
    <source>
        <dbReference type="PROSITE" id="PS50271"/>
    </source>
</evidence>
<dbReference type="PANTHER" id="PTHR24007:SF7">
    <property type="entry name" value="BRCA1-ASSOCIATED PROTEIN"/>
    <property type="match status" value="1"/>
</dbReference>
<dbReference type="InterPro" id="IPR047243">
    <property type="entry name" value="RING-H2_BRAP2"/>
</dbReference>
<dbReference type="InterPro" id="IPR011422">
    <property type="entry name" value="BRAP2/ETP1_RRM"/>
</dbReference>
<feature type="compositionally biased region" description="Low complexity" evidence="6">
    <location>
        <begin position="18"/>
        <end position="51"/>
    </location>
</feature>
<dbReference type="PROSITE" id="PS50089">
    <property type="entry name" value="ZF_RING_2"/>
    <property type="match status" value="1"/>
</dbReference>
<dbReference type="Pfam" id="PF07576">
    <property type="entry name" value="BRAP2"/>
    <property type="match status" value="1"/>
</dbReference>
<keyword evidence="2 4" id="KW-0863">Zinc-finger</keyword>
<dbReference type="SUPFAM" id="SSF57850">
    <property type="entry name" value="RING/U-box"/>
    <property type="match status" value="2"/>
</dbReference>
<name>A0ABQ8FI29_9FUNG</name>
<dbReference type="PROSITE" id="PS50271">
    <property type="entry name" value="ZF_UBP"/>
    <property type="match status" value="1"/>
</dbReference>
<feature type="domain" description="UBP-type" evidence="8">
    <location>
        <begin position="526"/>
        <end position="627"/>
    </location>
</feature>
<evidence type="ECO:0000256" key="2">
    <source>
        <dbReference type="ARBA" id="ARBA00022771"/>
    </source>
</evidence>
<dbReference type="SMART" id="SM00290">
    <property type="entry name" value="ZnF_UBP"/>
    <property type="match status" value="1"/>
</dbReference>
<evidence type="ECO:0000256" key="1">
    <source>
        <dbReference type="ARBA" id="ARBA00022723"/>
    </source>
</evidence>